<dbReference type="InParanoid" id="A0A1Y1YY54"/>
<feature type="transmembrane region" description="Helical" evidence="1">
    <location>
        <begin position="129"/>
        <end position="153"/>
    </location>
</feature>
<evidence type="ECO:0000313" key="2">
    <source>
        <dbReference type="EMBL" id="ORY02647.1"/>
    </source>
</evidence>
<accession>A0A1Y1YY54</accession>
<keyword evidence="1" id="KW-0472">Membrane</keyword>
<sequence length="254" mass="28877">MDYEHEMFPHTMNMVISALSIPIGLSNTIKSVKMLRCENAFIYQLNLAQSFILLFVIFFAAISYYLSTMLIEAILITKAYYANMRSKLIMGTGVLIELGRLCIHIFILIHIQATYTTLGSCFSFGTNTLFTFLVATEGCLVIFLTTAFICGLWRISREQSSGIYYSLIKDGLIYLLGICLVISIIILLIATDVAPPINGYFLDFGWLVFQGATSSQLITEQLYESHRRRKKRSDRMSRSHINSGQDFLSDRLYE</sequence>
<dbReference type="AlphaFoldDB" id="A0A1Y1YY54"/>
<protein>
    <submittedName>
        <fullName evidence="2">Uncharacterized protein</fullName>
    </submittedName>
</protein>
<evidence type="ECO:0000256" key="1">
    <source>
        <dbReference type="SAM" id="Phobius"/>
    </source>
</evidence>
<feature type="transmembrane region" description="Helical" evidence="1">
    <location>
        <begin position="88"/>
        <end position="109"/>
    </location>
</feature>
<dbReference type="Proteomes" id="UP000193498">
    <property type="component" value="Unassembled WGS sequence"/>
</dbReference>
<name>A0A1Y1YY54_9FUNG</name>
<feature type="transmembrane region" description="Helical" evidence="1">
    <location>
        <begin position="41"/>
        <end position="67"/>
    </location>
</feature>
<proteinExistence type="predicted"/>
<feature type="transmembrane region" description="Helical" evidence="1">
    <location>
        <begin position="173"/>
        <end position="194"/>
    </location>
</feature>
<gene>
    <name evidence="2" type="ORF">K493DRAFT_297854</name>
</gene>
<evidence type="ECO:0000313" key="3">
    <source>
        <dbReference type="Proteomes" id="UP000193498"/>
    </source>
</evidence>
<comment type="caution">
    <text evidence="2">The sequence shown here is derived from an EMBL/GenBank/DDBJ whole genome shotgun (WGS) entry which is preliminary data.</text>
</comment>
<reference evidence="2 3" key="1">
    <citation type="submission" date="2016-07" db="EMBL/GenBank/DDBJ databases">
        <title>Pervasive Adenine N6-methylation of Active Genes in Fungi.</title>
        <authorList>
            <consortium name="DOE Joint Genome Institute"/>
            <person name="Mondo S.J."/>
            <person name="Dannebaum R.O."/>
            <person name="Kuo R.C."/>
            <person name="Labutti K."/>
            <person name="Haridas S."/>
            <person name="Kuo A."/>
            <person name="Salamov A."/>
            <person name="Ahrendt S.R."/>
            <person name="Lipzen A."/>
            <person name="Sullivan W."/>
            <person name="Andreopoulos W.B."/>
            <person name="Clum A."/>
            <person name="Lindquist E."/>
            <person name="Daum C."/>
            <person name="Ramamoorthy G.K."/>
            <person name="Gryganskyi A."/>
            <person name="Culley D."/>
            <person name="Magnuson J.K."/>
            <person name="James T.Y."/>
            <person name="O'Malley M.A."/>
            <person name="Stajich J.E."/>
            <person name="Spatafora J.W."/>
            <person name="Visel A."/>
            <person name="Grigoriev I.V."/>
        </authorList>
    </citation>
    <scope>NUCLEOTIDE SEQUENCE [LARGE SCALE GENOMIC DNA]</scope>
    <source>
        <strain evidence="2 3">CBS 931.73</strain>
    </source>
</reference>
<dbReference type="EMBL" id="MCFE01000055">
    <property type="protein sequence ID" value="ORY02647.1"/>
    <property type="molecule type" value="Genomic_DNA"/>
</dbReference>
<keyword evidence="3" id="KW-1185">Reference proteome</keyword>
<keyword evidence="1" id="KW-0812">Transmembrane</keyword>
<keyword evidence="1" id="KW-1133">Transmembrane helix</keyword>
<organism evidence="2 3">
    <name type="scientific">Basidiobolus meristosporus CBS 931.73</name>
    <dbReference type="NCBI Taxonomy" id="1314790"/>
    <lineage>
        <taxon>Eukaryota</taxon>
        <taxon>Fungi</taxon>
        <taxon>Fungi incertae sedis</taxon>
        <taxon>Zoopagomycota</taxon>
        <taxon>Entomophthoromycotina</taxon>
        <taxon>Basidiobolomycetes</taxon>
        <taxon>Basidiobolales</taxon>
        <taxon>Basidiobolaceae</taxon>
        <taxon>Basidiobolus</taxon>
    </lineage>
</organism>